<dbReference type="Gene3D" id="1.20.1070.10">
    <property type="entry name" value="Rhodopsin 7-helix transmembrane proteins"/>
    <property type="match status" value="2"/>
</dbReference>
<feature type="transmembrane region" description="Helical" evidence="10">
    <location>
        <begin position="153"/>
        <end position="174"/>
    </location>
</feature>
<feature type="domain" description="G-protein coupled receptors family 1 profile" evidence="11">
    <location>
        <begin position="33"/>
        <end position="247"/>
    </location>
</feature>
<dbReference type="GO" id="GO:0007200">
    <property type="term" value="P:phospholipase C-activating G protein-coupled receptor signaling pathway"/>
    <property type="evidence" value="ECO:0007669"/>
    <property type="project" value="TreeGrafter"/>
</dbReference>
<feature type="transmembrane region" description="Helical" evidence="10">
    <location>
        <begin position="195"/>
        <end position="216"/>
    </location>
</feature>
<dbReference type="InterPro" id="IPR017452">
    <property type="entry name" value="GPCR_Rhodpsn_7TM"/>
</dbReference>
<evidence type="ECO:0000256" key="7">
    <source>
        <dbReference type="ARBA" id="ARBA00023180"/>
    </source>
</evidence>
<dbReference type="GO" id="GO:0005886">
    <property type="term" value="C:plasma membrane"/>
    <property type="evidence" value="ECO:0007669"/>
    <property type="project" value="TreeGrafter"/>
</dbReference>
<feature type="transmembrane region" description="Helical" evidence="10">
    <location>
        <begin position="21"/>
        <end position="42"/>
    </location>
</feature>
<evidence type="ECO:0000313" key="12">
    <source>
        <dbReference type="Proteomes" id="UP000515152"/>
    </source>
</evidence>
<evidence type="ECO:0000256" key="2">
    <source>
        <dbReference type="ARBA" id="ARBA00022692"/>
    </source>
</evidence>
<sequence>MEEAHNQTTLDHAFRYGVLSAVSWITLVVALPITLVAIYGLYFFIKADHVAPVYAINLLVSDVVQICGNALSTVWLKDGGKLSDAFYNFYLFGLMASVWFMVCIAAERYIMIAYPVFFRNIQTVKRAFLVSFTVWMATGITMVIIMVDDTADTYRALTFLLPFPLLTGLFLGSWRVLSKSHSVSPRKRKQVLGTLALVLCIYMLFFLPYVVIDFILLKRKRTSTVRYLHLFSEVIIALNPVLDPVLYVFMRKDAKNILRAFPCFRQVRKCREQSDTPYTNDTAVMDAAETPV</sequence>
<dbReference type="PRINTS" id="PR00237">
    <property type="entry name" value="GPCRRHODOPSN"/>
</dbReference>
<comment type="subcellular location">
    <subcellularLocation>
        <location evidence="1">Membrane</location>
        <topology evidence="1">Multi-pass membrane protein</topology>
    </subcellularLocation>
</comment>
<keyword evidence="3 10" id="KW-1133">Transmembrane helix</keyword>
<evidence type="ECO:0000256" key="10">
    <source>
        <dbReference type="SAM" id="Phobius"/>
    </source>
</evidence>
<evidence type="ECO:0000256" key="9">
    <source>
        <dbReference type="RuleBase" id="RU000688"/>
    </source>
</evidence>
<keyword evidence="6 9" id="KW-0675">Receptor</keyword>
<dbReference type="InterPro" id="IPR000276">
    <property type="entry name" value="GPCR_Rhodpsn"/>
</dbReference>
<evidence type="ECO:0000256" key="8">
    <source>
        <dbReference type="ARBA" id="ARBA00023224"/>
    </source>
</evidence>
<keyword evidence="12" id="KW-1185">Reference proteome</keyword>
<evidence type="ECO:0000256" key="4">
    <source>
        <dbReference type="ARBA" id="ARBA00023040"/>
    </source>
</evidence>
<evidence type="ECO:0000256" key="3">
    <source>
        <dbReference type="ARBA" id="ARBA00022989"/>
    </source>
</evidence>
<protein>
    <submittedName>
        <fullName evidence="13">Type-1 angiotensin II receptor</fullName>
    </submittedName>
</protein>
<comment type="similarity">
    <text evidence="9">Belongs to the G-protein coupled receptor 1 family.</text>
</comment>
<dbReference type="AlphaFoldDB" id="A0A6P8GJA6"/>
<gene>
    <name evidence="13" type="primary">si:ch211-132e22.4</name>
</gene>
<name>A0A6P8GJA6_CLUHA</name>
<dbReference type="PROSITE" id="PS50262">
    <property type="entry name" value="G_PROTEIN_RECEP_F1_2"/>
    <property type="match status" value="1"/>
</dbReference>
<dbReference type="Proteomes" id="UP000515152">
    <property type="component" value="Chromosome 13"/>
</dbReference>
<dbReference type="RefSeq" id="XP_031434980.1">
    <property type="nucleotide sequence ID" value="XM_031579120.1"/>
</dbReference>
<feature type="transmembrane region" description="Helical" evidence="10">
    <location>
        <begin position="228"/>
        <end position="249"/>
    </location>
</feature>
<dbReference type="GO" id="GO:0035025">
    <property type="term" value="P:positive regulation of Rho protein signal transduction"/>
    <property type="evidence" value="ECO:0007669"/>
    <property type="project" value="TreeGrafter"/>
</dbReference>
<proteinExistence type="inferred from homology"/>
<keyword evidence="7" id="KW-0325">Glycoprotein</keyword>
<dbReference type="SUPFAM" id="SSF81321">
    <property type="entry name" value="Family A G protein-coupled receptor-like"/>
    <property type="match status" value="1"/>
</dbReference>
<feature type="transmembrane region" description="Helical" evidence="10">
    <location>
        <begin position="54"/>
        <end position="75"/>
    </location>
</feature>
<accession>A0A6P8GJA6</accession>
<keyword evidence="4 9" id="KW-0297">G-protein coupled receptor</keyword>
<dbReference type="PANTHER" id="PTHR24232">
    <property type="entry name" value="G-PROTEIN COUPLED RECEPTOR"/>
    <property type="match status" value="1"/>
</dbReference>
<keyword evidence="2 9" id="KW-0812">Transmembrane</keyword>
<evidence type="ECO:0000256" key="5">
    <source>
        <dbReference type="ARBA" id="ARBA00023136"/>
    </source>
</evidence>
<keyword evidence="5 10" id="KW-0472">Membrane</keyword>
<organism evidence="12 13">
    <name type="scientific">Clupea harengus</name>
    <name type="common">Atlantic herring</name>
    <dbReference type="NCBI Taxonomy" id="7950"/>
    <lineage>
        <taxon>Eukaryota</taxon>
        <taxon>Metazoa</taxon>
        <taxon>Chordata</taxon>
        <taxon>Craniata</taxon>
        <taxon>Vertebrata</taxon>
        <taxon>Euteleostomi</taxon>
        <taxon>Actinopterygii</taxon>
        <taxon>Neopterygii</taxon>
        <taxon>Teleostei</taxon>
        <taxon>Clupei</taxon>
        <taxon>Clupeiformes</taxon>
        <taxon>Clupeoidei</taxon>
        <taxon>Clupeidae</taxon>
        <taxon>Clupea</taxon>
    </lineage>
</organism>
<dbReference type="PROSITE" id="PS00237">
    <property type="entry name" value="G_PROTEIN_RECEP_F1_1"/>
    <property type="match status" value="1"/>
</dbReference>
<dbReference type="GO" id="GO:0004930">
    <property type="term" value="F:G protein-coupled receptor activity"/>
    <property type="evidence" value="ECO:0007669"/>
    <property type="project" value="UniProtKB-KW"/>
</dbReference>
<feature type="transmembrane region" description="Helical" evidence="10">
    <location>
        <begin position="87"/>
        <end position="106"/>
    </location>
</feature>
<feature type="transmembrane region" description="Helical" evidence="10">
    <location>
        <begin position="127"/>
        <end position="147"/>
    </location>
</feature>
<dbReference type="OrthoDB" id="5961704at2759"/>
<evidence type="ECO:0000256" key="6">
    <source>
        <dbReference type="ARBA" id="ARBA00023170"/>
    </source>
</evidence>
<keyword evidence="8 9" id="KW-0807">Transducer</keyword>
<reference evidence="13" key="1">
    <citation type="submission" date="2025-08" db="UniProtKB">
        <authorList>
            <consortium name="RefSeq"/>
        </authorList>
    </citation>
    <scope>IDENTIFICATION</scope>
</reference>
<dbReference type="Pfam" id="PF00001">
    <property type="entry name" value="7tm_1"/>
    <property type="match status" value="2"/>
</dbReference>
<evidence type="ECO:0000256" key="1">
    <source>
        <dbReference type="ARBA" id="ARBA00004141"/>
    </source>
</evidence>
<dbReference type="GeneID" id="105910562"/>
<evidence type="ECO:0000259" key="11">
    <source>
        <dbReference type="PROSITE" id="PS50262"/>
    </source>
</evidence>
<dbReference type="KEGG" id="char:105910562"/>
<dbReference type="PANTHER" id="PTHR24232:SF96">
    <property type="entry name" value="PSYCHOSINE RECEPTOR-LIKE"/>
    <property type="match status" value="1"/>
</dbReference>
<evidence type="ECO:0000313" key="13">
    <source>
        <dbReference type="RefSeq" id="XP_031434980.1"/>
    </source>
</evidence>